<evidence type="ECO:0000313" key="2">
    <source>
        <dbReference type="EMBL" id="JAW16170.1"/>
    </source>
</evidence>
<feature type="chain" id="PRO_5012330080" evidence="1">
    <location>
        <begin position="35"/>
        <end position="70"/>
    </location>
</feature>
<dbReference type="EMBL" id="GFTR01000256">
    <property type="protein sequence ID" value="JAW16170.1"/>
    <property type="molecule type" value="Transcribed_RNA"/>
</dbReference>
<organism evidence="2">
    <name type="scientific">Panstrongylus lignarius</name>
    <dbReference type="NCBI Taxonomy" id="156445"/>
    <lineage>
        <taxon>Eukaryota</taxon>
        <taxon>Metazoa</taxon>
        <taxon>Ecdysozoa</taxon>
        <taxon>Arthropoda</taxon>
        <taxon>Hexapoda</taxon>
        <taxon>Insecta</taxon>
        <taxon>Pterygota</taxon>
        <taxon>Neoptera</taxon>
        <taxon>Paraneoptera</taxon>
        <taxon>Hemiptera</taxon>
        <taxon>Heteroptera</taxon>
        <taxon>Panheteroptera</taxon>
        <taxon>Cimicomorpha</taxon>
        <taxon>Reduviidae</taxon>
        <taxon>Triatominae</taxon>
        <taxon>Panstrongylus</taxon>
    </lineage>
</organism>
<feature type="signal peptide" evidence="1">
    <location>
        <begin position="1"/>
        <end position="34"/>
    </location>
</feature>
<dbReference type="AlphaFoldDB" id="A0A224Y4S1"/>
<accession>A0A224Y4S1</accession>
<reference evidence="2" key="1">
    <citation type="journal article" date="2018" name="PLoS Negl. Trop. Dis.">
        <title>An insight into the salivary gland and fat body transcriptome of Panstrongylus lignarius (Hemiptera: Heteroptera), the main vector of Chagas disease in Peru.</title>
        <authorList>
            <person name="Nevoa J.C."/>
            <person name="Mendes M.T."/>
            <person name="da Silva M.V."/>
            <person name="Soares S.C."/>
            <person name="Oliveira C.J.F."/>
            <person name="Ribeiro J.M.C."/>
        </authorList>
    </citation>
    <scope>NUCLEOTIDE SEQUENCE</scope>
</reference>
<protein>
    <submittedName>
        <fullName evidence="2">Putative secreted protein</fullName>
    </submittedName>
</protein>
<evidence type="ECO:0000256" key="1">
    <source>
        <dbReference type="SAM" id="SignalP"/>
    </source>
</evidence>
<name>A0A224Y4S1_9HEMI</name>
<keyword evidence="1" id="KW-0732">Signal</keyword>
<sequence length="70" mass="7498">MHSLNSAKALLMLCVLRLSFLLAVVLLRTTLTTCCPTVLSQPVLFSISALLAPSPVHHHLSSFSHSAVDS</sequence>
<proteinExistence type="predicted"/>